<dbReference type="EMBL" id="SNQI01000002">
    <property type="protein sequence ID" value="TEW75124.1"/>
    <property type="molecule type" value="Genomic_DNA"/>
</dbReference>
<keyword evidence="2" id="KW-1185">Reference proteome</keyword>
<dbReference type="OrthoDB" id="9864107at2"/>
<sequence>MERKIFEVKYGGSYKQPEHLKDLVKLFIDFENKFKFVEKIKVTIDEIIISDTKYINKDSFEILDDGKRITCQFYGNRYRGPKPKYKLNDAPNLFSHIKSKLEVFLKDDLERFEELNTNQEEE</sequence>
<reference evidence="1 2" key="1">
    <citation type="journal article" date="2011" name="J. Microbiol.">
        <title>Gramella jeungdoensis sp. nov., isolated from a solar saltern in Korea.</title>
        <authorList>
            <person name="Joung Y."/>
            <person name="Kim H."/>
            <person name="Jang T."/>
            <person name="Ahn T.S."/>
            <person name="Joh K."/>
        </authorList>
    </citation>
    <scope>NUCLEOTIDE SEQUENCE [LARGE SCALE GENOMIC DNA]</scope>
    <source>
        <strain evidence="1 2">KCTC 23123</strain>
    </source>
</reference>
<name>A0A4Y8ATC1_9FLAO</name>
<proteinExistence type="predicted"/>
<dbReference type="RefSeq" id="WP_134247494.1">
    <property type="nucleotide sequence ID" value="NZ_SNQI01000002.1"/>
</dbReference>
<organism evidence="1 2">
    <name type="scientific">Gramella jeungdoensis</name>
    <dbReference type="NCBI Taxonomy" id="708091"/>
    <lineage>
        <taxon>Bacteria</taxon>
        <taxon>Pseudomonadati</taxon>
        <taxon>Bacteroidota</taxon>
        <taxon>Flavobacteriia</taxon>
        <taxon>Flavobacteriales</taxon>
        <taxon>Flavobacteriaceae</taxon>
        <taxon>Christiangramia</taxon>
    </lineage>
</organism>
<accession>A0A4Y8ATC1</accession>
<evidence type="ECO:0000313" key="2">
    <source>
        <dbReference type="Proteomes" id="UP000298517"/>
    </source>
</evidence>
<protein>
    <submittedName>
        <fullName evidence="1">Uncharacterized protein</fullName>
    </submittedName>
</protein>
<evidence type="ECO:0000313" key="1">
    <source>
        <dbReference type="EMBL" id="TEW75124.1"/>
    </source>
</evidence>
<dbReference type="Proteomes" id="UP000298517">
    <property type="component" value="Unassembled WGS sequence"/>
</dbReference>
<comment type="caution">
    <text evidence="1">The sequence shown here is derived from an EMBL/GenBank/DDBJ whole genome shotgun (WGS) entry which is preliminary data.</text>
</comment>
<dbReference type="AlphaFoldDB" id="A0A4Y8ATC1"/>
<gene>
    <name evidence="1" type="ORF">E2488_06270</name>
</gene>